<dbReference type="PANTHER" id="PTHR46481:SF6">
    <property type="entry name" value="ZINC FINGER BED DOMAIN-CONTAINING PROTEIN RICESLEEPER 2-LIKE"/>
    <property type="match status" value="1"/>
</dbReference>
<dbReference type="Gramene" id="EOY25504">
    <property type="protein sequence ID" value="EOY25504"/>
    <property type="gene ID" value="TCM_026914"/>
</dbReference>
<organism evidence="5 6">
    <name type="scientific">Theobroma cacao</name>
    <name type="common">Cacao</name>
    <name type="synonym">Cocoa</name>
    <dbReference type="NCBI Taxonomy" id="3641"/>
    <lineage>
        <taxon>Eukaryota</taxon>
        <taxon>Viridiplantae</taxon>
        <taxon>Streptophyta</taxon>
        <taxon>Embryophyta</taxon>
        <taxon>Tracheophyta</taxon>
        <taxon>Spermatophyta</taxon>
        <taxon>Magnoliopsida</taxon>
        <taxon>eudicotyledons</taxon>
        <taxon>Gunneridae</taxon>
        <taxon>Pentapetalae</taxon>
        <taxon>rosids</taxon>
        <taxon>malvids</taxon>
        <taxon>Malvales</taxon>
        <taxon>Malvaceae</taxon>
        <taxon>Byttnerioideae</taxon>
        <taxon>Theobroma</taxon>
    </lineage>
</organism>
<dbReference type="EMBL" id="CM001884">
    <property type="protein sequence ID" value="EOY25507.1"/>
    <property type="molecule type" value="Genomic_DNA"/>
</dbReference>
<dbReference type="InterPro" id="IPR008906">
    <property type="entry name" value="HATC_C_dom"/>
</dbReference>
<dbReference type="Gramene" id="EOY25505">
    <property type="protein sequence ID" value="EOY25505"/>
    <property type="gene ID" value="TCM_026914"/>
</dbReference>
<evidence type="ECO:0000313" key="5">
    <source>
        <dbReference type="EMBL" id="EOY25507.1"/>
    </source>
</evidence>
<feature type="compositionally biased region" description="Polar residues" evidence="2">
    <location>
        <begin position="1"/>
        <end position="12"/>
    </location>
</feature>
<dbReference type="Proteomes" id="UP000026915">
    <property type="component" value="Chromosome 6"/>
</dbReference>
<dbReference type="Pfam" id="PF05699">
    <property type="entry name" value="Dimer_Tnp_hAT"/>
    <property type="match status" value="1"/>
</dbReference>
<name>A0A061G8L5_THECC</name>
<feature type="domain" description="HAT C-terminal dimerisation" evidence="3">
    <location>
        <begin position="558"/>
        <end position="639"/>
    </location>
</feature>
<dbReference type="AlphaFoldDB" id="A0A061G8L5"/>
<dbReference type="OMA" id="KHVMASD"/>
<reference evidence="5 6" key="1">
    <citation type="journal article" date="2013" name="Genome Biol.">
        <title>The genome sequence of the most widely cultivated cacao type and its use to identify candidate genes regulating pod color.</title>
        <authorList>
            <person name="Motamayor J.C."/>
            <person name="Mockaitis K."/>
            <person name="Schmutz J."/>
            <person name="Haiminen N."/>
            <person name="Iii D.L."/>
            <person name="Cornejo O."/>
            <person name="Findley S.D."/>
            <person name="Zheng P."/>
            <person name="Utro F."/>
            <person name="Royaert S."/>
            <person name="Saski C."/>
            <person name="Jenkins J."/>
            <person name="Podicheti R."/>
            <person name="Zhao M."/>
            <person name="Scheffler B.E."/>
            <person name="Stack J.C."/>
            <person name="Feltus F.A."/>
            <person name="Mustiga G.M."/>
            <person name="Amores F."/>
            <person name="Phillips W."/>
            <person name="Marelli J.P."/>
            <person name="May G.D."/>
            <person name="Shapiro H."/>
            <person name="Ma J."/>
            <person name="Bustamante C.D."/>
            <person name="Schnell R.J."/>
            <person name="Main D."/>
            <person name="Gilbert D."/>
            <person name="Parida L."/>
            <person name="Kuhn D.N."/>
        </authorList>
    </citation>
    <scope>NUCLEOTIDE SEQUENCE [LARGE SCALE GENOMIC DNA]</scope>
    <source>
        <strain evidence="6">cv. Matina 1-6</strain>
    </source>
</reference>
<dbReference type="eggNOG" id="KOG1121">
    <property type="taxonomic scope" value="Eukaryota"/>
</dbReference>
<dbReference type="GO" id="GO:0003677">
    <property type="term" value="F:DNA binding"/>
    <property type="evidence" value="ECO:0007669"/>
    <property type="project" value="UniProtKB-KW"/>
</dbReference>
<dbReference type="EMBL" id="CM001884">
    <property type="protein sequence ID" value="EOY25504.1"/>
    <property type="molecule type" value="Genomic_DNA"/>
</dbReference>
<dbReference type="InterPro" id="IPR012337">
    <property type="entry name" value="RNaseH-like_sf"/>
</dbReference>
<dbReference type="Gramene" id="EOY25507">
    <property type="protein sequence ID" value="EOY25507"/>
    <property type="gene ID" value="TCM_026914"/>
</dbReference>
<accession>A0A061G8L5</accession>
<evidence type="ECO:0000259" key="4">
    <source>
        <dbReference type="Pfam" id="PF14372"/>
    </source>
</evidence>
<gene>
    <name evidence="5" type="ORF">TCM_026914</name>
</gene>
<keyword evidence="6" id="KW-1185">Reference proteome</keyword>
<dbReference type="InterPro" id="IPR052035">
    <property type="entry name" value="ZnF_BED_domain_contain"/>
</dbReference>
<proteinExistence type="predicted"/>
<feature type="region of interest" description="Disordered" evidence="2">
    <location>
        <begin position="1"/>
        <end position="43"/>
    </location>
</feature>
<dbReference type="Pfam" id="PF14372">
    <property type="entry name" value="hAT-like_RNase-H"/>
    <property type="match status" value="1"/>
</dbReference>
<evidence type="ECO:0000256" key="1">
    <source>
        <dbReference type="ARBA" id="ARBA00023125"/>
    </source>
</evidence>
<dbReference type="InParanoid" id="A0A061G8L5"/>
<dbReference type="SUPFAM" id="SSF53098">
    <property type="entry name" value="Ribonuclease H-like"/>
    <property type="match status" value="1"/>
</dbReference>
<dbReference type="GO" id="GO:0046983">
    <property type="term" value="F:protein dimerization activity"/>
    <property type="evidence" value="ECO:0007669"/>
    <property type="project" value="InterPro"/>
</dbReference>
<evidence type="ECO:0000256" key="2">
    <source>
        <dbReference type="SAM" id="MobiDB-lite"/>
    </source>
</evidence>
<dbReference type="HOGENOM" id="CLU_009123_1_3_1"/>
<evidence type="ECO:0000259" key="3">
    <source>
        <dbReference type="Pfam" id="PF05699"/>
    </source>
</evidence>
<protein>
    <submittedName>
        <fullName evidence="5">BED zinc finger,hAT family dimerization domain, putative isoform 1</fullName>
    </submittedName>
</protein>
<dbReference type="Gramene" id="EOY25506">
    <property type="protein sequence ID" value="EOY25506"/>
    <property type="gene ID" value="TCM_026914"/>
</dbReference>
<evidence type="ECO:0000313" key="6">
    <source>
        <dbReference type="Proteomes" id="UP000026915"/>
    </source>
</evidence>
<feature type="domain" description="hAT-like transposase RNase-H fold" evidence="4">
    <location>
        <begin position="412"/>
        <end position="510"/>
    </location>
</feature>
<dbReference type="PANTHER" id="PTHR46481">
    <property type="entry name" value="ZINC FINGER BED DOMAIN-CONTAINING PROTEIN 4"/>
    <property type="match status" value="1"/>
</dbReference>
<keyword evidence="1" id="KW-0238">DNA-binding</keyword>
<dbReference type="EMBL" id="CM001884">
    <property type="protein sequence ID" value="EOY25505.1"/>
    <property type="molecule type" value="Genomic_DNA"/>
</dbReference>
<dbReference type="EMBL" id="CM001884">
    <property type="protein sequence ID" value="EOY25506.1"/>
    <property type="molecule type" value="Genomic_DNA"/>
</dbReference>
<dbReference type="InterPro" id="IPR025525">
    <property type="entry name" value="hAT-like_transposase_RNase-H"/>
</dbReference>
<sequence>MESENNGISLESNAHPLEENDEIQQTDEKMQGRQKRKLSSQVSTFSEHFPKKSSIDGKAIAKCKHCGIVLNCDSKHEIDNLKRYSENCVGGDTREIGQMISSNQHGSTLTRSSNLDPEKFRELVIGAIFMHNLPLSFVEYRGSRALSSYLHEDVTLISRNTLKAYMIKMHRAERSKIKCLLEETPGRINLTFDLWNSITTDTYICLIAHFVDKNWVLQKRVLNFSFMPPPYNCVALIEKVYALLAEWGIESKLFSVTLDNVLASNAFVELLKKNLNVRKTFLVGGKFFHLRCFAQVLNLIVQDSLKEVDCVVQKVRESVKYVKGSQVRKQKFLECVTLMKLNAKGGLRQDVSTKWNSTFLMLKRALYFRKAFSHLEIRDSNYRYCPSEDEWERVEKLYKLLAVFYDVTCVFSRTKYPTANLFFPSMFIAHSTLQEHMSGQDVYMKNMSTQMLVKFVKYWSDFSLILAIAVILDPRYKIHFVEWSYGKLYGNDSTQFKNVRDWLFSLYNEYAVKASPTPSSFNNTSDEHTLTEGKRDFFEEFDSYATVKFGAATQKSQLEWYLSEPMVERTKELNILQFWKENQYRYPELAAMARDVLSIPISATASEFAFSVGGKILDQHRSSLKPDILEATVCCKDWLFGEVEHEDMDLNVVIEDNMNSDVGMEEVTSANREVEVQE</sequence>